<keyword evidence="7" id="KW-1185">Reference proteome</keyword>
<evidence type="ECO:0000256" key="3">
    <source>
        <dbReference type="ARBA" id="ARBA00022989"/>
    </source>
</evidence>
<keyword evidence="2 5" id="KW-0812">Transmembrane</keyword>
<evidence type="ECO:0000256" key="5">
    <source>
        <dbReference type="SAM" id="Phobius"/>
    </source>
</evidence>
<evidence type="ECO:0000256" key="2">
    <source>
        <dbReference type="ARBA" id="ARBA00022692"/>
    </source>
</evidence>
<dbReference type="Pfam" id="PF07457">
    <property type="entry name" value="DUF1516"/>
    <property type="match status" value="1"/>
</dbReference>
<organism evidence="6 7">
    <name type="scientific">Bombilactobacillus folatiphilus</name>
    <dbReference type="NCBI Taxonomy" id="2923362"/>
    <lineage>
        <taxon>Bacteria</taxon>
        <taxon>Bacillati</taxon>
        <taxon>Bacillota</taxon>
        <taxon>Bacilli</taxon>
        <taxon>Lactobacillales</taxon>
        <taxon>Lactobacillaceae</taxon>
        <taxon>Bombilactobacillus</taxon>
    </lineage>
</organism>
<name>A0ABY4P7V1_9LACO</name>
<dbReference type="Proteomes" id="UP000831495">
    <property type="component" value="Chromosome"/>
</dbReference>
<evidence type="ECO:0000313" key="6">
    <source>
        <dbReference type="EMBL" id="UQS81671.1"/>
    </source>
</evidence>
<gene>
    <name evidence="6" type="ORF">MOO45_05570</name>
</gene>
<feature type="transmembrane region" description="Helical" evidence="5">
    <location>
        <begin position="91"/>
        <end position="109"/>
    </location>
</feature>
<keyword evidence="4 5" id="KW-0472">Membrane</keyword>
<evidence type="ECO:0000313" key="7">
    <source>
        <dbReference type="Proteomes" id="UP000831495"/>
    </source>
</evidence>
<proteinExistence type="predicted"/>
<protein>
    <submittedName>
        <fullName evidence="6">YisL family protein</fullName>
    </submittedName>
</protein>
<feature type="transmembrane region" description="Helical" evidence="5">
    <location>
        <begin position="6"/>
        <end position="24"/>
    </location>
</feature>
<dbReference type="RefSeq" id="WP_249513941.1">
    <property type="nucleotide sequence ID" value="NZ_CP093366.1"/>
</dbReference>
<keyword evidence="3 5" id="KW-1133">Transmembrane helix</keyword>
<evidence type="ECO:0000256" key="1">
    <source>
        <dbReference type="ARBA" id="ARBA00022475"/>
    </source>
</evidence>
<reference evidence="6" key="1">
    <citation type="journal article" date="2022" name="Int. J. Syst. Evol. Microbiol.">
        <title>Apilactobacillus apisilvae sp. nov., Nicolia spurrieriana gen. nov. sp. nov., Bombilactobacillus folatiphilus sp. nov. and Bombilactobacillus thymidiniphilus sp. nov., four new lactic acid bacterial isolates from stingless bees Tetragonula carbonaria and Austroplebeia australis.</title>
        <authorList>
            <person name="Oliphant S.A."/>
            <person name="Watson-Haigh N.S."/>
            <person name="Sumby K.M."/>
            <person name="Gardner J."/>
            <person name="Groom S."/>
            <person name="Jiranek V."/>
        </authorList>
    </citation>
    <scope>NUCLEOTIDE SEQUENCE</scope>
    <source>
        <strain evidence="6">SG4_D2</strain>
    </source>
</reference>
<accession>A0ABY4P7V1</accession>
<keyword evidence="1" id="KW-1003">Cell membrane</keyword>
<dbReference type="EMBL" id="CP093366">
    <property type="protein sequence ID" value="UQS81671.1"/>
    <property type="molecule type" value="Genomic_DNA"/>
</dbReference>
<dbReference type="InterPro" id="IPR010899">
    <property type="entry name" value="UPF0344"/>
</dbReference>
<evidence type="ECO:0000256" key="4">
    <source>
        <dbReference type="ARBA" id="ARBA00023136"/>
    </source>
</evidence>
<feature type="transmembrane region" description="Helical" evidence="5">
    <location>
        <begin position="36"/>
        <end position="54"/>
    </location>
</feature>
<sequence>MFWLWLHLICGVILVVAALLGLWSRNLQLWSMLARMDYLFLLLSGVMLIVHAWQAHPVLLIVKLVFVIIAIGILEMAFAKRRRNELSNSTRWLAVLLIVIVLGLGLWLTQGFPLF</sequence>
<feature type="transmembrane region" description="Helical" evidence="5">
    <location>
        <begin position="60"/>
        <end position="79"/>
    </location>
</feature>